<dbReference type="InterPro" id="IPR036179">
    <property type="entry name" value="Ig-like_dom_sf"/>
</dbReference>
<dbReference type="Proteomes" id="UP000242188">
    <property type="component" value="Unassembled WGS sequence"/>
</dbReference>
<dbReference type="Gene3D" id="2.60.40.10">
    <property type="entry name" value="Immunoglobulins"/>
    <property type="match status" value="1"/>
</dbReference>
<feature type="signal peptide" evidence="3">
    <location>
        <begin position="1"/>
        <end position="19"/>
    </location>
</feature>
<dbReference type="PANTHER" id="PTHR10036">
    <property type="entry name" value="CD59 GLYCOPROTEIN"/>
    <property type="match status" value="1"/>
</dbReference>
<dbReference type="SMART" id="SM00409">
    <property type="entry name" value="IG"/>
    <property type="match status" value="1"/>
</dbReference>
<keyword evidence="6" id="KW-0430">Lectin</keyword>
<dbReference type="SMART" id="SM00408">
    <property type="entry name" value="IGc2"/>
    <property type="match status" value="1"/>
</dbReference>
<evidence type="ECO:0000259" key="4">
    <source>
        <dbReference type="PROSITE" id="PS50041"/>
    </source>
</evidence>
<evidence type="ECO:0000256" key="3">
    <source>
        <dbReference type="SAM" id="SignalP"/>
    </source>
</evidence>
<dbReference type="SUPFAM" id="SSF48726">
    <property type="entry name" value="Immunoglobulin"/>
    <property type="match status" value="1"/>
</dbReference>
<dbReference type="Gene3D" id="3.10.100.10">
    <property type="entry name" value="Mannose-Binding Protein A, subunit A"/>
    <property type="match status" value="1"/>
</dbReference>
<name>A0A210Q449_MIZYE</name>
<dbReference type="InterPro" id="IPR001304">
    <property type="entry name" value="C-type_lectin-like"/>
</dbReference>
<dbReference type="SUPFAM" id="SSF56436">
    <property type="entry name" value="C-type lectin-like"/>
    <property type="match status" value="1"/>
</dbReference>
<organism evidence="6 7">
    <name type="scientific">Mizuhopecten yessoensis</name>
    <name type="common">Japanese scallop</name>
    <name type="synonym">Patinopecten yessoensis</name>
    <dbReference type="NCBI Taxonomy" id="6573"/>
    <lineage>
        <taxon>Eukaryota</taxon>
        <taxon>Metazoa</taxon>
        <taxon>Spiralia</taxon>
        <taxon>Lophotrochozoa</taxon>
        <taxon>Mollusca</taxon>
        <taxon>Bivalvia</taxon>
        <taxon>Autobranchia</taxon>
        <taxon>Pteriomorphia</taxon>
        <taxon>Pectinida</taxon>
        <taxon>Pectinoidea</taxon>
        <taxon>Pectinidae</taxon>
        <taxon>Mizuhopecten</taxon>
    </lineage>
</organism>
<dbReference type="InterPro" id="IPR013783">
    <property type="entry name" value="Ig-like_fold"/>
</dbReference>
<dbReference type="Pfam" id="PF00059">
    <property type="entry name" value="Lectin_C"/>
    <property type="match status" value="1"/>
</dbReference>
<gene>
    <name evidence="6" type="ORF">KP79_PYT23141</name>
</gene>
<proteinExistence type="predicted"/>
<evidence type="ECO:0000256" key="2">
    <source>
        <dbReference type="ARBA" id="ARBA00023157"/>
    </source>
</evidence>
<evidence type="ECO:0000313" key="6">
    <source>
        <dbReference type="EMBL" id="OWF43514.1"/>
    </source>
</evidence>
<dbReference type="SUPFAM" id="SSF57302">
    <property type="entry name" value="Snake toxin-like"/>
    <property type="match status" value="2"/>
</dbReference>
<keyword evidence="2" id="KW-1015">Disulfide bond</keyword>
<evidence type="ECO:0000256" key="1">
    <source>
        <dbReference type="ARBA" id="ARBA00022729"/>
    </source>
</evidence>
<feature type="domain" description="Ig-like" evidence="5">
    <location>
        <begin position="321"/>
        <end position="406"/>
    </location>
</feature>
<dbReference type="Pfam" id="PF13927">
    <property type="entry name" value="Ig_3"/>
    <property type="match status" value="1"/>
</dbReference>
<dbReference type="OrthoDB" id="6162518at2759"/>
<dbReference type="GO" id="GO:0030246">
    <property type="term" value="F:carbohydrate binding"/>
    <property type="evidence" value="ECO:0007669"/>
    <property type="project" value="UniProtKB-KW"/>
</dbReference>
<dbReference type="InterPro" id="IPR016054">
    <property type="entry name" value="LY6_UPA_recep-like"/>
</dbReference>
<dbReference type="AlphaFoldDB" id="A0A210Q449"/>
<dbReference type="PROSITE" id="PS50835">
    <property type="entry name" value="IG_LIKE"/>
    <property type="match status" value="1"/>
</dbReference>
<keyword evidence="1 3" id="KW-0732">Signal</keyword>
<evidence type="ECO:0000313" key="7">
    <source>
        <dbReference type="Proteomes" id="UP000242188"/>
    </source>
</evidence>
<dbReference type="InterPro" id="IPR016186">
    <property type="entry name" value="C-type_lectin-like/link_sf"/>
</dbReference>
<sequence length="822" mass="90394">MSVISTICALIFQIGVVYGKGPLCLECHSEALPTSCDTVVQCGPHEKCLLRSFENERGMQLYQSGCMDSMHCANLLTNGTVVRRTSKREITMCLECCEDNYCNSGGCNLPGFTAMHGYAPVCFKCQDVRSPEECDHIGRCNQGEACYIHNSSPGHYQMGCKATQNCQHLNSNSGCSTCCSGDFCNRQCTTSSSGHHQNHVTTVEPAHSRTTPTIGTTIQPLLRCFDCPESTDPLCHFHHICPQDHVCYSSTQRQQNNNPTYLFQCKHKTECPLDSQYTDWVVLGRRSGFDSGGYCCFSDDCNYLPPTITQLHTTPITSSMPTITDVGPLLKNATYGVNVGLHCAATGSPKPVIHWDVPLPLPSPVNYVRPATGDLIIWQVTRENAGYYTCVATNENGIDSQTVKLTDSERPLSYALSSGSTFNAYMNSYDMSLVTLRTNSMGFIITIGVLISLCVVFRGADGVKCFTCDRMAYPRDCPYIAECGQHEECYLRKYETVDGHEFFTSGCRDRLMCNTLGKRDVDSTLVERSNFGQEIPVCQECCDTDHCNYGGCGEPGFPPRGSRGPICYNCKQQQTDSSCNEVAVCGRDQACFVQVAYDVIYDHVYNSYCGTVDICNRISLVGRKRSLPVHCCTDDLCISGFNSTHAQSTSAPAAVTSAATPAVTVAPVTATPAPASTTTPAPRCPPITSQFRNSCYYFSTEVKYWSQGQQICIARGGNLVAIDDKAENDFIISQLKQKLANGEIPATIWGYYIGAHIVNGHWQKPDGTRLTFTNWGPGEPDLPHTQPYGLIFLPGQYVGNYFWGSNADIDGVERYICEIKLH</sequence>
<dbReference type="InterPro" id="IPR003598">
    <property type="entry name" value="Ig_sub2"/>
</dbReference>
<keyword evidence="7" id="KW-1185">Reference proteome</keyword>
<dbReference type="SMART" id="SM00034">
    <property type="entry name" value="CLECT"/>
    <property type="match status" value="1"/>
</dbReference>
<protein>
    <submittedName>
        <fullName evidence="6">C-type lectin domain family 6 member A</fullName>
    </submittedName>
</protein>
<accession>A0A210Q449</accession>
<feature type="domain" description="C-type lectin" evidence="4">
    <location>
        <begin position="691"/>
        <end position="803"/>
    </location>
</feature>
<dbReference type="InterPro" id="IPR045860">
    <property type="entry name" value="Snake_toxin-like_sf"/>
</dbReference>
<dbReference type="InterPro" id="IPR003599">
    <property type="entry name" value="Ig_sub"/>
</dbReference>
<dbReference type="PANTHER" id="PTHR10036:SF3">
    <property type="entry name" value="PROTEIN SLEEPLESS-RELATED"/>
    <property type="match status" value="1"/>
</dbReference>
<feature type="chain" id="PRO_5013030057" evidence="3">
    <location>
        <begin position="20"/>
        <end position="822"/>
    </location>
</feature>
<dbReference type="EMBL" id="NEDP02005080">
    <property type="protein sequence ID" value="OWF43514.1"/>
    <property type="molecule type" value="Genomic_DNA"/>
</dbReference>
<comment type="caution">
    <text evidence="6">The sequence shown here is derived from an EMBL/GenBank/DDBJ whole genome shotgun (WGS) entry which is preliminary data.</text>
</comment>
<dbReference type="Pfam" id="PF00021">
    <property type="entry name" value="UPAR_LY6"/>
    <property type="match status" value="4"/>
</dbReference>
<reference evidence="6 7" key="1">
    <citation type="journal article" date="2017" name="Nat. Ecol. Evol.">
        <title>Scallop genome provides insights into evolution of bilaterian karyotype and development.</title>
        <authorList>
            <person name="Wang S."/>
            <person name="Zhang J."/>
            <person name="Jiao W."/>
            <person name="Li J."/>
            <person name="Xun X."/>
            <person name="Sun Y."/>
            <person name="Guo X."/>
            <person name="Huan P."/>
            <person name="Dong B."/>
            <person name="Zhang L."/>
            <person name="Hu X."/>
            <person name="Sun X."/>
            <person name="Wang J."/>
            <person name="Zhao C."/>
            <person name="Wang Y."/>
            <person name="Wang D."/>
            <person name="Huang X."/>
            <person name="Wang R."/>
            <person name="Lv J."/>
            <person name="Li Y."/>
            <person name="Zhang Z."/>
            <person name="Liu B."/>
            <person name="Lu W."/>
            <person name="Hui Y."/>
            <person name="Liang J."/>
            <person name="Zhou Z."/>
            <person name="Hou R."/>
            <person name="Li X."/>
            <person name="Liu Y."/>
            <person name="Li H."/>
            <person name="Ning X."/>
            <person name="Lin Y."/>
            <person name="Zhao L."/>
            <person name="Xing Q."/>
            <person name="Dou J."/>
            <person name="Li Y."/>
            <person name="Mao J."/>
            <person name="Guo H."/>
            <person name="Dou H."/>
            <person name="Li T."/>
            <person name="Mu C."/>
            <person name="Jiang W."/>
            <person name="Fu Q."/>
            <person name="Fu X."/>
            <person name="Miao Y."/>
            <person name="Liu J."/>
            <person name="Yu Q."/>
            <person name="Li R."/>
            <person name="Liao H."/>
            <person name="Li X."/>
            <person name="Kong Y."/>
            <person name="Jiang Z."/>
            <person name="Chourrout D."/>
            <person name="Li R."/>
            <person name="Bao Z."/>
        </authorList>
    </citation>
    <scope>NUCLEOTIDE SEQUENCE [LARGE SCALE GENOMIC DNA]</scope>
    <source>
        <strain evidence="6 7">PY_sf001</strain>
    </source>
</reference>
<dbReference type="CDD" id="cd00037">
    <property type="entry name" value="CLECT"/>
    <property type="match status" value="1"/>
</dbReference>
<dbReference type="InterPro" id="IPR016187">
    <property type="entry name" value="CTDL_fold"/>
</dbReference>
<dbReference type="CDD" id="cd00096">
    <property type="entry name" value="Ig"/>
    <property type="match status" value="1"/>
</dbReference>
<dbReference type="InterPro" id="IPR007110">
    <property type="entry name" value="Ig-like_dom"/>
</dbReference>
<dbReference type="PROSITE" id="PS50041">
    <property type="entry name" value="C_TYPE_LECTIN_2"/>
    <property type="match status" value="1"/>
</dbReference>
<evidence type="ECO:0000259" key="5">
    <source>
        <dbReference type="PROSITE" id="PS50835"/>
    </source>
</evidence>